<feature type="domain" description="Transcription regulator PadR N-terminal" evidence="1">
    <location>
        <begin position="11"/>
        <end position="84"/>
    </location>
</feature>
<proteinExistence type="predicted"/>
<name>A0ABS6DXS2_9FIRM</name>
<sequence>MANEKKIEYVLLGLLSHESLTGYEIKKRFETRLKFFWNASYGSIYPILAKLERDGCVIKKETTENGRQKIVYTITNDGREVLKEWLKKSVIKDELRYETLLKLFFGSEVGPEITINHINEFEDKIRYQLEVLKKYVVQLENAPIYEEAHKYFILTVKFGINSYEAYLKWCKEAKEVLGANQRGKNDE</sequence>
<dbReference type="Proteomes" id="UP001196301">
    <property type="component" value="Unassembled WGS sequence"/>
</dbReference>
<comment type="caution">
    <text evidence="3">The sequence shown here is derived from an EMBL/GenBank/DDBJ whole genome shotgun (WGS) entry which is preliminary data.</text>
</comment>
<dbReference type="InterPro" id="IPR005149">
    <property type="entry name" value="Tscrpt_reg_PadR_N"/>
</dbReference>
<dbReference type="InterPro" id="IPR018309">
    <property type="entry name" value="Tscrpt_reg_PadR_C"/>
</dbReference>
<dbReference type="EMBL" id="JAHLOQ010000024">
    <property type="protein sequence ID" value="MBU5336630.1"/>
    <property type="molecule type" value="Genomic_DNA"/>
</dbReference>
<evidence type="ECO:0000313" key="3">
    <source>
        <dbReference type="EMBL" id="MBU5336630.1"/>
    </source>
</evidence>
<dbReference type="Pfam" id="PF10400">
    <property type="entry name" value="Vir_act_alpha_C"/>
    <property type="match status" value="1"/>
</dbReference>
<dbReference type="PANTHER" id="PTHR43252">
    <property type="entry name" value="TRANSCRIPTIONAL REGULATOR YQJI"/>
    <property type="match status" value="1"/>
</dbReference>
<organism evidence="3 4">
    <name type="scientific">Intestinibacter bartlettii</name>
    <dbReference type="NCBI Taxonomy" id="261299"/>
    <lineage>
        <taxon>Bacteria</taxon>
        <taxon>Bacillati</taxon>
        <taxon>Bacillota</taxon>
        <taxon>Clostridia</taxon>
        <taxon>Peptostreptococcales</taxon>
        <taxon>Peptostreptococcaceae</taxon>
        <taxon>Intestinibacter</taxon>
    </lineage>
</organism>
<dbReference type="Pfam" id="PF03551">
    <property type="entry name" value="PadR"/>
    <property type="match status" value="1"/>
</dbReference>
<reference evidence="3 4" key="1">
    <citation type="submission" date="2021-06" db="EMBL/GenBank/DDBJ databases">
        <authorList>
            <person name="Sun Q."/>
            <person name="Li D."/>
        </authorList>
    </citation>
    <scope>NUCLEOTIDE SEQUENCE [LARGE SCALE GENOMIC DNA]</scope>
    <source>
        <strain evidence="3 4">N19</strain>
    </source>
</reference>
<accession>A0ABS6DXS2</accession>
<dbReference type="RefSeq" id="WP_216570062.1">
    <property type="nucleotide sequence ID" value="NZ_JAHLOQ010000024.1"/>
</dbReference>
<evidence type="ECO:0000259" key="2">
    <source>
        <dbReference type="Pfam" id="PF10400"/>
    </source>
</evidence>
<keyword evidence="4" id="KW-1185">Reference proteome</keyword>
<evidence type="ECO:0000259" key="1">
    <source>
        <dbReference type="Pfam" id="PF03551"/>
    </source>
</evidence>
<gene>
    <name evidence="3" type="ORF">KQI20_09280</name>
</gene>
<dbReference type="PANTHER" id="PTHR43252:SF6">
    <property type="entry name" value="NEGATIVE TRANSCRIPTION REGULATOR PADR"/>
    <property type="match status" value="1"/>
</dbReference>
<feature type="domain" description="Transcription regulator PadR C-terminal" evidence="2">
    <location>
        <begin position="95"/>
        <end position="177"/>
    </location>
</feature>
<evidence type="ECO:0000313" key="4">
    <source>
        <dbReference type="Proteomes" id="UP001196301"/>
    </source>
</evidence>
<protein>
    <submittedName>
        <fullName evidence="3">PadR family transcriptional regulator</fullName>
    </submittedName>
</protein>